<dbReference type="SUPFAM" id="SSF101744">
    <property type="entry name" value="Rof/RNase P subunit-like"/>
    <property type="match status" value="1"/>
</dbReference>
<organism evidence="9 10">
    <name type="scientific">Mucor flavus</name>
    <dbReference type="NCBI Taxonomy" id="439312"/>
    <lineage>
        <taxon>Eukaryota</taxon>
        <taxon>Fungi</taxon>
        <taxon>Fungi incertae sedis</taxon>
        <taxon>Mucoromycota</taxon>
        <taxon>Mucoromycotina</taxon>
        <taxon>Mucoromycetes</taxon>
        <taxon>Mucorales</taxon>
        <taxon>Mucorineae</taxon>
        <taxon>Mucoraceae</taxon>
        <taxon>Mucor</taxon>
    </lineage>
</organism>
<reference evidence="9 10" key="1">
    <citation type="submission" date="2024-04" db="EMBL/GenBank/DDBJ databases">
        <title>genome sequences of Mucor flavus KT1a and Helicostylum pulchrum KT1b strains isolated from the surface of a dry-aged beef.</title>
        <authorList>
            <person name="Toyotome T."/>
            <person name="Hosono M."/>
            <person name="Torimaru M."/>
            <person name="Fukuda K."/>
            <person name="Mikami N."/>
        </authorList>
    </citation>
    <scope>NUCLEOTIDE SEQUENCE [LARGE SCALE GENOMIC DNA]</scope>
    <source>
        <strain evidence="9 10">KT1a</strain>
    </source>
</reference>
<keyword evidence="10" id="KW-1185">Reference proteome</keyword>
<dbReference type="SMART" id="SM00538">
    <property type="entry name" value="POP4"/>
    <property type="match status" value="1"/>
</dbReference>
<dbReference type="InterPro" id="IPR036980">
    <property type="entry name" value="RNase_P/MRP_Rpp29_sf"/>
</dbReference>
<evidence type="ECO:0000256" key="4">
    <source>
        <dbReference type="ARBA" id="ARBA00022694"/>
    </source>
</evidence>
<dbReference type="HAMAP" id="MF_00754">
    <property type="entry name" value="RNase_P_1"/>
    <property type="match status" value="1"/>
</dbReference>
<comment type="caution">
    <text evidence="9">The sequence shown here is derived from an EMBL/GenBank/DDBJ whole genome shotgun (WGS) entry which is preliminary data.</text>
</comment>
<evidence type="ECO:0000256" key="7">
    <source>
        <dbReference type="ARBA" id="ARBA00022801"/>
    </source>
</evidence>
<evidence type="ECO:0000256" key="6">
    <source>
        <dbReference type="ARBA" id="ARBA00022759"/>
    </source>
</evidence>
<dbReference type="InterPro" id="IPR023538">
    <property type="entry name" value="RNP1"/>
</dbReference>
<accession>A0ABP9YWL2</accession>
<evidence type="ECO:0000256" key="1">
    <source>
        <dbReference type="ARBA" id="ARBA00004123"/>
    </source>
</evidence>
<name>A0ABP9YWL2_9FUNG</name>
<evidence type="ECO:0000256" key="5">
    <source>
        <dbReference type="ARBA" id="ARBA00022722"/>
    </source>
</evidence>
<dbReference type="EMBL" id="BAABUK010000009">
    <property type="protein sequence ID" value="GAA5811257.1"/>
    <property type="molecule type" value="Genomic_DNA"/>
</dbReference>
<keyword evidence="5" id="KW-0540">Nuclease</keyword>
<comment type="subcellular location">
    <subcellularLocation>
        <location evidence="1">Nucleus</location>
    </subcellularLocation>
</comment>
<keyword evidence="7" id="KW-0378">Hydrolase</keyword>
<protein>
    <recommendedName>
        <fullName evidence="8">Ribonuclease P protein subunit</fullName>
    </recommendedName>
</protein>
<evidence type="ECO:0000256" key="2">
    <source>
        <dbReference type="ARBA" id="ARBA00006181"/>
    </source>
</evidence>
<keyword evidence="4 8" id="KW-0819">tRNA processing</keyword>
<dbReference type="Gene3D" id="2.30.30.210">
    <property type="entry name" value="Ribonuclease P/MRP, subunit p29"/>
    <property type="match status" value="1"/>
</dbReference>
<keyword evidence="3" id="KW-0963">Cytoplasm</keyword>
<dbReference type="InterPro" id="IPR002730">
    <property type="entry name" value="Rpp29/RNP1"/>
</dbReference>
<comment type="similarity">
    <text evidence="2">Belongs to the eukaryotic/archaeal RNase P protein component 1 family.</text>
</comment>
<keyword evidence="8" id="KW-0539">Nucleus</keyword>
<evidence type="ECO:0000256" key="8">
    <source>
        <dbReference type="PIRNR" id="PIRNR027081"/>
    </source>
</evidence>
<gene>
    <name evidence="9" type="ORF">MFLAVUS_004690</name>
</gene>
<dbReference type="Proteomes" id="UP001473302">
    <property type="component" value="Unassembled WGS sequence"/>
</dbReference>
<dbReference type="PANTHER" id="PTHR13348">
    <property type="entry name" value="RIBONUCLEASE P SUBUNIT P29"/>
    <property type="match status" value="1"/>
</dbReference>
<dbReference type="PANTHER" id="PTHR13348:SF0">
    <property type="entry name" value="RIBONUCLEASE P PROTEIN SUBUNIT P29"/>
    <property type="match status" value="1"/>
</dbReference>
<sequence>MDKGESLYQPLPGSTSVKLGPKAVKDFVNEFIRPTSNVNKVMDQMRPVYVDRSNTFIKEEDKKEIKKKIKNKKDGKLTAREKRRLKVYDIPKDAHQYRLFEPLAELWQGYIDKLLLQGTANFEQKLIKADFHGARFTVIQSTNPSYVGSSGIVVQETLSMFKIITRDNKLKRKKLNTHEIINMWKLTLLIEIPKNSSIFTVHIKNSKDYTIYGQQFIARPSERAAKKFKPKPSIDL</sequence>
<dbReference type="Pfam" id="PF01868">
    <property type="entry name" value="RNase_P-MRP_p29"/>
    <property type="match status" value="1"/>
</dbReference>
<evidence type="ECO:0000256" key="3">
    <source>
        <dbReference type="ARBA" id="ARBA00022490"/>
    </source>
</evidence>
<evidence type="ECO:0000313" key="9">
    <source>
        <dbReference type="EMBL" id="GAA5811257.1"/>
    </source>
</evidence>
<proteinExistence type="inferred from homology"/>
<dbReference type="InterPro" id="IPR023534">
    <property type="entry name" value="Rof/RNase_P-like"/>
</dbReference>
<evidence type="ECO:0000313" key="10">
    <source>
        <dbReference type="Proteomes" id="UP001473302"/>
    </source>
</evidence>
<dbReference type="PIRSF" id="PIRSF027081">
    <property type="entry name" value="RNase_P/MRP_p29_subunit"/>
    <property type="match status" value="1"/>
</dbReference>
<dbReference type="InterPro" id="IPR016848">
    <property type="entry name" value="RNase_P/MRP_Rpp29-subunit"/>
</dbReference>
<keyword evidence="6" id="KW-0255">Endonuclease</keyword>